<feature type="compositionally biased region" description="Polar residues" evidence="1">
    <location>
        <begin position="199"/>
        <end position="210"/>
    </location>
</feature>
<evidence type="ECO:0000313" key="3">
    <source>
        <dbReference type="Proteomes" id="UP001162131"/>
    </source>
</evidence>
<evidence type="ECO:0000313" key="2">
    <source>
        <dbReference type="EMBL" id="CAG9333033.1"/>
    </source>
</evidence>
<protein>
    <submittedName>
        <fullName evidence="2">Uncharacterized protein</fullName>
    </submittedName>
</protein>
<evidence type="ECO:0000256" key="1">
    <source>
        <dbReference type="SAM" id="MobiDB-lite"/>
    </source>
</evidence>
<gene>
    <name evidence="2" type="ORF">BSTOLATCC_MIC57854</name>
</gene>
<feature type="region of interest" description="Disordered" evidence="1">
    <location>
        <begin position="199"/>
        <end position="241"/>
    </location>
</feature>
<accession>A0AAU9K3C7</accession>
<proteinExistence type="predicted"/>
<dbReference type="AlphaFoldDB" id="A0AAU9K3C7"/>
<keyword evidence="3" id="KW-1185">Reference proteome</keyword>
<organism evidence="2 3">
    <name type="scientific">Blepharisma stoltei</name>
    <dbReference type="NCBI Taxonomy" id="1481888"/>
    <lineage>
        <taxon>Eukaryota</taxon>
        <taxon>Sar</taxon>
        <taxon>Alveolata</taxon>
        <taxon>Ciliophora</taxon>
        <taxon>Postciliodesmatophora</taxon>
        <taxon>Heterotrichea</taxon>
        <taxon>Heterotrichida</taxon>
        <taxon>Blepharismidae</taxon>
        <taxon>Blepharisma</taxon>
    </lineage>
</organism>
<dbReference type="Proteomes" id="UP001162131">
    <property type="component" value="Unassembled WGS sequence"/>
</dbReference>
<name>A0AAU9K3C7_9CILI</name>
<dbReference type="EMBL" id="CAJZBQ010000056">
    <property type="protein sequence ID" value="CAG9333033.1"/>
    <property type="molecule type" value="Genomic_DNA"/>
</dbReference>
<feature type="compositionally biased region" description="Polar residues" evidence="1">
    <location>
        <begin position="229"/>
        <end position="241"/>
    </location>
</feature>
<sequence length="241" mass="27473">MDTLSSVFVKAKILFSDCLYFARSTKFFLKEISKLHAKLSTDYLAKLARYVPPDQENFKNVSQKHRSFCEAFLAFNNCITESAIAGHYQLKLLTTEIKNCIKKTNENKKHIKELCKISQGIKAINEQPEMSENQNLLEKIMNSVVETVDIIEKNTLSAVKNATENHMASIQKLFRADSYKKFEKNDICINPIRIPNSFTSEKSSKINSRSKSFHQPFLADFPPPISEDLSPSRSIPNESTP</sequence>
<reference evidence="2" key="1">
    <citation type="submission" date="2021-09" db="EMBL/GenBank/DDBJ databases">
        <authorList>
            <consortium name="AG Swart"/>
            <person name="Singh M."/>
            <person name="Singh A."/>
            <person name="Seah K."/>
            <person name="Emmerich C."/>
        </authorList>
    </citation>
    <scope>NUCLEOTIDE SEQUENCE</scope>
    <source>
        <strain evidence="2">ATCC30299</strain>
    </source>
</reference>
<comment type="caution">
    <text evidence="2">The sequence shown here is derived from an EMBL/GenBank/DDBJ whole genome shotgun (WGS) entry which is preliminary data.</text>
</comment>